<name>A0A1H3ND11_9BACT</name>
<organism evidence="1 2">
    <name type="scientific">Hymenobacter psychrophilus</name>
    <dbReference type="NCBI Taxonomy" id="651662"/>
    <lineage>
        <taxon>Bacteria</taxon>
        <taxon>Pseudomonadati</taxon>
        <taxon>Bacteroidota</taxon>
        <taxon>Cytophagia</taxon>
        <taxon>Cytophagales</taxon>
        <taxon>Hymenobacteraceae</taxon>
        <taxon>Hymenobacter</taxon>
    </lineage>
</organism>
<dbReference type="Proteomes" id="UP000199249">
    <property type="component" value="Unassembled WGS sequence"/>
</dbReference>
<evidence type="ECO:0000313" key="2">
    <source>
        <dbReference type="Proteomes" id="UP000199249"/>
    </source>
</evidence>
<accession>A0A1H3ND11</accession>
<reference evidence="2" key="1">
    <citation type="submission" date="2016-10" db="EMBL/GenBank/DDBJ databases">
        <authorList>
            <person name="Varghese N."/>
            <person name="Submissions S."/>
        </authorList>
    </citation>
    <scope>NUCLEOTIDE SEQUENCE [LARGE SCALE GENOMIC DNA]</scope>
    <source>
        <strain evidence="2">CGMCC 1.8975</strain>
    </source>
</reference>
<gene>
    <name evidence="1" type="ORF">SAMN04488069_11640</name>
</gene>
<dbReference type="AlphaFoldDB" id="A0A1H3ND11"/>
<sequence>MATTPYQRQFRTRMKRALRLRASSDSKTRRYAQKLADALRLSQDAAAQLNALNQLYNVDVSTQTILIHDLLDAVQPDQLGTVLGQSTPGEELQIFNPIPDGNGGQPLPLDALFGEAVTGPPVVIITPPESSRPGGAEEAIAISQLRSQDVGNGNFNIVVQASAPSGGYHLVNDFAPYAYDFRNGDEMSFTFDNATAGQRVQFVFTDAANPQLREERTLTLA</sequence>
<protein>
    <submittedName>
        <fullName evidence="1">Uncharacterized protein</fullName>
    </submittedName>
</protein>
<dbReference type="RefSeq" id="WP_245711965.1">
    <property type="nucleotide sequence ID" value="NZ_FNOV01000016.1"/>
</dbReference>
<dbReference type="EMBL" id="FNOV01000016">
    <property type="protein sequence ID" value="SDY86560.1"/>
    <property type="molecule type" value="Genomic_DNA"/>
</dbReference>
<proteinExistence type="predicted"/>
<keyword evidence="2" id="KW-1185">Reference proteome</keyword>
<evidence type="ECO:0000313" key="1">
    <source>
        <dbReference type="EMBL" id="SDY86560.1"/>
    </source>
</evidence>